<evidence type="ECO:0000313" key="3">
    <source>
        <dbReference type="Proteomes" id="UP000475532"/>
    </source>
</evidence>
<proteinExistence type="predicted"/>
<keyword evidence="1" id="KW-0812">Transmembrane</keyword>
<comment type="caution">
    <text evidence="2">The sequence shown here is derived from an EMBL/GenBank/DDBJ whole genome shotgun (WGS) entry which is preliminary data.</text>
</comment>
<name>A0A6L9QMR1_9ACTN</name>
<feature type="transmembrane region" description="Helical" evidence="1">
    <location>
        <begin position="33"/>
        <end position="51"/>
    </location>
</feature>
<dbReference type="Proteomes" id="UP000475532">
    <property type="component" value="Unassembled WGS sequence"/>
</dbReference>
<feature type="non-terminal residue" evidence="2">
    <location>
        <position position="65"/>
    </location>
</feature>
<evidence type="ECO:0000256" key="1">
    <source>
        <dbReference type="SAM" id="Phobius"/>
    </source>
</evidence>
<dbReference type="RefSeq" id="WP_163059113.1">
    <property type="nucleotide sequence ID" value="NZ_JAAGLI010000578.1"/>
</dbReference>
<dbReference type="EMBL" id="JAAGLI010000578">
    <property type="protein sequence ID" value="NEA25284.1"/>
    <property type="molecule type" value="Genomic_DNA"/>
</dbReference>
<reference evidence="2 3" key="1">
    <citation type="submission" date="2020-01" db="EMBL/GenBank/DDBJ databases">
        <title>Insect and environment-associated Actinomycetes.</title>
        <authorList>
            <person name="Currrie C."/>
            <person name="Chevrette M."/>
            <person name="Carlson C."/>
            <person name="Stubbendieck R."/>
            <person name="Wendt-Pienkowski E."/>
        </authorList>
    </citation>
    <scope>NUCLEOTIDE SEQUENCE [LARGE SCALE GENOMIC DNA]</scope>
    <source>
        <strain evidence="2 3">SID10258</strain>
    </source>
</reference>
<accession>A0A6L9QMR1</accession>
<keyword evidence="1" id="KW-0472">Membrane</keyword>
<organism evidence="2 3">
    <name type="scientific">Actinomadura bangladeshensis</name>
    <dbReference type="NCBI Taxonomy" id="453573"/>
    <lineage>
        <taxon>Bacteria</taxon>
        <taxon>Bacillati</taxon>
        <taxon>Actinomycetota</taxon>
        <taxon>Actinomycetes</taxon>
        <taxon>Streptosporangiales</taxon>
        <taxon>Thermomonosporaceae</taxon>
        <taxon>Actinomadura</taxon>
    </lineage>
</organism>
<feature type="transmembrane region" description="Helical" evidence="1">
    <location>
        <begin position="7"/>
        <end position="27"/>
    </location>
</feature>
<keyword evidence="1" id="KW-1133">Transmembrane helix</keyword>
<gene>
    <name evidence="2" type="ORF">G3I70_22765</name>
</gene>
<evidence type="ECO:0000313" key="2">
    <source>
        <dbReference type="EMBL" id="NEA25284.1"/>
    </source>
</evidence>
<sequence>MHDSRLPLFAGLVLFWTYRVLVLWLGPVPGDRAGAAALLAGTCAALALAVLQTRALAWRGSLGNL</sequence>
<dbReference type="AlphaFoldDB" id="A0A6L9QMR1"/>
<protein>
    <submittedName>
        <fullName evidence="2">Uncharacterized protein</fullName>
    </submittedName>
</protein>